<feature type="domain" description="WYL" evidence="2">
    <location>
        <begin position="139"/>
        <end position="202"/>
    </location>
</feature>
<keyword evidence="5" id="KW-1185">Reference proteome</keyword>
<dbReference type="InterPro" id="IPR026881">
    <property type="entry name" value="WYL_dom"/>
</dbReference>
<dbReference type="PIRSF" id="PIRSF016838">
    <property type="entry name" value="PafC"/>
    <property type="match status" value="1"/>
</dbReference>
<feature type="domain" description="WCX" evidence="3">
    <location>
        <begin position="232"/>
        <end position="307"/>
    </location>
</feature>
<dbReference type="PANTHER" id="PTHR34580">
    <property type="match status" value="1"/>
</dbReference>
<dbReference type="Pfam" id="PF08279">
    <property type="entry name" value="HTH_11"/>
    <property type="match status" value="1"/>
</dbReference>
<dbReference type="InterPro" id="IPR028349">
    <property type="entry name" value="PafC-like"/>
</dbReference>
<dbReference type="PANTHER" id="PTHR34580:SF1">
    <property type="entry name" value="PROTEIN PAFC"/>
    <property type="match status" value="1"/>
</dbReference>
<dbReference type="Gene3D" id="1.10.10.10">
    <property type="entry name" value="Winged helix-like DNA-binding domain superfamily/Winged helix DNA-binding domain"/>
    <property type="match status" value="1"/>
</dbReference>
<dbReference type="InterPro" id="IPR013196">
    <property type="entry name" value="HTH_11"/>
</dbReference>
<evidence type="ECO:0000259" key="2">
    <source>
        <dbReference type="Pfam" id="PF13280"/>
    </source>
</evidence>
<gene>
    <name evidence="4" type="ORF">D4Z93_06465</name>
</gene>
<proteinExistence type="predicted"/>
<reference evidence="4 5" key="1">
    <citation type="journal article" date="2019" name="Int. J. Syst. Evol. Microbiol.">
        <title>Clostridium fermenticellae sp. nov., isolated from the mud in a fermentation cellar for the production of the Chinese liquor, baijiu.</title>
        <authorList>
            <person name="Xu P.X."/>
            <person name="Chai L.J."/>
            <person name="Qiu T."/>
            <person name="Zhang X.J."/>
            <person name="Lu Z.M."/>
            <person name="Xiao C."/>
            <person name="Wang S.T."/>
            <person name="Shen C.H."/>
            <person name="Shi J.S."/>
            <person name="Xu Z.H."/>
        </authorList>
    </citation>
    <scope>NUCLEOTIDE SEQUENCE [LARGE SCALE GENOMIC DNA]</scope>
    <source>
        <strain evidence="4 5">JN500901</strain>
    </source>
</reference>
<dbReference type="KEGG" id="cfer:D4Z93_06465"/>
<dbReference type="Pfam" id="PF25583">
    <property type="entry name" value="WCX"/>
    <property type="match status" value="1"/>
</dbReference>
<dbReference type="Pfam" id="PF13280">
    <property type="entry name" value="WYL"/>
    <property type="match status" value="1"/>
</dbReference>
<evidence type="ECO:0000313" key="5">
    <source>
        <dbReference type="Proteomes" id="UP000266301"/>
    </source>
</evidence>
<dbReference type="InterPro" id="IPR057727">
    <property type="entry name" value="WCX_dom"/>
</dbReference>
<sequence length="311" mass="36420">MSKFSNLLDMIILLKSRGKMKCKDIAEELEVDERQIRKYKQDLELAGVNIASVTGVDGGYSIEGYDYLLNLNISDEDLAILNLVNLQLKSMNFLYCKEFNNLMDKMNVISKSNSKNCARYFQKSARENVDVKDKKKVLDINYSVITKRKVEIKYFSLSSGLSIRIVHPYVIMSYKNSLYMIAFCEKRKEVRDFKISRIKEYRILDSKFQMDKNFSLKKYMKDSIGIYRDSKLNVKLHIYKPMSYIISEKTWVENQKITWNDDESIIFKASMSGKTEIVSWILSMGGNVKVIEPEELKIAIKEEIDKIQKYY</sequence>
<dbReference type="EMBL" id="CP032416">
    <property type="protein sequence ID" value="AYD40181.1"/>
    <property type="molecule type" value="Genomic_DNA"/>
</dbReference>
<dbReference type="OrthoDB" id="9767131at2"/>
<dbReference type="RefSeq" id="WP_119971505.1">
    <property type="nucleotide sequence ID" value="NZ_CP032416.1"/>
</dbReference>
<evidence type="ECO:0000259" key="3">
    <source>
        <dbReference type="Pfam" id="PF25583"/>
    </source>
</evidence>
<dbReference type="AlphaFoldDB" id="A0A386H389"/>
<evidence type="ECO:0000313" key="4">
    <source>
        <dbReference type="EMBL" id="AYD40181.1"/>
    </source>
</evidence>
<dbReference type="PROSITE" id="PS52050">
    <property type="entry name" value="WYL"/>
    <property type="match status" value="1"/>
</dbReference>
<name>A0A386H389_9CLOT</name>
<feature type="domain" description="Helix-turn-helix type 11" evidence="1">
    <location>
        <begin position="8"/>
        <end position="60"/>
    </location>
</feature>
<organism evidence="4 5">
    <name type="scientific">Clostridium fermenticellae</name>
    <dbReference type="NCBI Taxonomy" id="2068654"/>
    <lineage>
        <taxon>Bacteria</taxon>
        <taxon>Bacillati</taxon>
        <taxon>Bacillota</taxon>
        <taxon>Clostridia</taxon>
        <taxon>Eubacteriales</taxon>
        <taxon>Clostridiaceae</taxon>
        <taxon>Clostridium</taxon>
    </lineage>
</organism>
<dbReference type="InterPro" id="IPR051534">
    <property type="entry name" value="CBASS_pafABC_assoc_protein"/>
</dbReference>
<dbReference type="InterPro" id="IPR036388">
    <property type="entry name" value="WH-like_DNA-bd_sf"/>
</dbReference>
<evidence type="ECO:0000259" key="1">
    <source>
        <dbReference type="Pfam" id="PF08279"/>
    </source>
</evidence>
<accession>A0A386H389</accession>
<dbReference type="Proteomes" id="UP000266301">
    <property type="component" value="Chromosome"/>
</dbReference>
<protein>
    <submittedName>
        <fullName evidence="4">Transcriptional regulator</fullName>
    </submittedName>
</protein>